<protein>
    <submittedName>
        <fullName evidence="1">Uncharacterized protein</fullName>
    </submittedName>
</protein>
<accession>X1TP08</accession>
<comment type="caution">
    <text evidence="1">The sequence shown here is derived from an EMBL/GenBank/DDBJ whole genome shotgun (WGS) entry which is preliminary data.</text>
</comment>
<feature type="non-terminal residue" evidence="1">
    <location>
        <position position="1"/>
    </location>
</feature>
<feature type="non-terminal residue" evidence="1">
    <location>
        <position position="261"/>
    </location>
</feature>
<sequence>FDKTDLAAVSVYRDGARLYGEPETSFDPGGEDLMIDGTVNWVGLVAEVTFTASEPLVLRNADPASNDMQNYFWVAIETSATIAGGDQFQATLGTQSIEINTIWEGSPAITTDIITADAPVPLTQTGVVDMTATSVLAVIGIEVDPTFIDFGDITPGGTYTYPDNVLTVSQKGNAAITVSADIAADTTYASGKYFYTAALTLNDQLCDKAALPTALGGAWTAAQLGISRIEVGQHGLVTPGLACPFLTKAATTYTGTVVFWA</sequence>
<evidence type="ECO:0000313" key="1">
    <source>
        <dbReference type="EMBL" id="GAJ07048.1"/>
    </source>
</evidence>
<gene>
    <name evidence="1" type="ORF">S12H4_41501</name>
</gene>
<organism evidence="1">
    <name type="scientific">marine sediment metagenome</name>
    <dbReference type="NCBI Taxonomy" id="412755"/>
    <lineage>
        <taxon>unclassified sequences</taxon>
        <taxon>metagenomes</taxon>
        <taxon>ecological metagenomes</taxon>
    </lineage>
</organism>
<reference evidence="1" key="1">
    <citation type="journal article" date="2014" name="Front. Microbiol.">
        <title>High frequency of phylogenetically diverse reductive dehalogenase-homologous genes in deep subseafloor sedimentary metagenomes.</title>
        <authorList>
            <person name="Kawai M."/>
            <person name="Futagami T."/>
            <person name="Toyoda A."/>
            <person name="Takaki Y."/>
            <person name="Nishi S."/>
            <person name="Hori S."/>
            <person name="Arai W."/>
            <person name="Tsubouchi T."/>
            <person name="Morono Y."/>
            <person name="Uchiyama I."/>
            <person name="Ito T."/>
            <person name="Fujiyama A."/>
            <person name="Inagaki F."/>
            <person name="Takami H."/>
        </authorList>
    </citation>
    <scope>NUCLEOTIDE SEQUENCE</scope>
    <source>
        <strain evidence="1">Expedition CK06-06</strain>
    </source>
</reference>
<proteinExistence type="predicted"/>
<dbReference type="EMBL" id="BARW01025296">
    <property type="protein sequence ID" value="GAJ07048.1"/>
    <property type="molecule type" value="Genomic_DNA"/>
</dbReference>
<dbReference type="AlphaFoldDB" id="X1TP08"/>
<name>X1TP08_9ZZZZ</name>